<dbReference type="EMBL" id="JAFLNM010000001">
    <property type="protein sequence ID" value="MBO0340942.1"/>
    <property type="molecule type" value="Genomic_DNA"/>
</dbReference>
<dbReference type="Proteomes" id="UP000664807">
    <property type="component" value="Unassembled WGS sequence"/>
</dbReference>
<evidence type="ECO:0000313" key="2">
    <source>
        <dbReference type="Proteomes" id="UP000664807"/>
    </source>
</evidence>
<name>A0ABS3FDD0_9FLAO</name>
<reference evidence="1 2" key="1">
    <citation type="submission" date="2021-03" db="EMBL/GenBank/DDBJ databases">
        <title>Muricauda lutimaris sp. nov. and Muricauda ruestringensis sp. nov, two marine members of the Flavobacteriaceae isolated from deep sea sediments of Western Pacific.</title>
        <authorList>
            <person name="Zhao S."/>
            <person name="Liu R."/>
        </authorList>
    </citation>
    <scope>NUCLEOTIDE SEQUENCE [LARGE SCALE GENOMIC DNA]</scope>
    <source>
        <strain evidence="1 2">BC31-3-A3</strain>
    </source>
</reference>
<keyword evidence="2" id="KW-1185">Reference proteome</keyword>
<evidence type="ECO:0000313" key="1">
    <source>
        <dbReference type="EMBL" id="MBO0340942.1"/>
    </source>
</evidence>
<organism evidence="1 2">
    <name type="scientific">Flagellimonas profundi</name>
    <dbReference type="NCBI Taxonomy" id="2915620"/>
    <lineage>
        <taxon>Bacteria</taxon>
        <taxon>Pseudomonadati</taxon>
        <taxon>Bacteroidota</taxon>
        <taxon>Flavobacteriia</taxon>
        <taxon>Flavobacteriales</taxon>
        <taxon>Flavobacteriaceae</taxon>
        <taxon>Flagellimonas</taxon>
    </lineage>
</organism>
<gene>
    <name evidence="1" type="ORF">J0654_04765</name>
</gene>
<dbReference type="RefSeq" id="WP_207026511.1">
    <property type="nucleotide sequence ID" value="NZ_JAFLNM010000001.1"/>
</dbReference>
<protein>
    <submittedName>
        <fullName evidence="1">Uncharacterized protein</fullName>
    </submittedName>
</protein>
<comment type="caution">
    <text evidence="1">The sequence shown here is derived from an EMBL/GenBank/DDBJ whole genome shotgun (WGS) entry which is preliminary data.</text>
</comment>
<sequence>MTTFTIKTAWNNFGRNLERISGMNREEFEQDFEQFKSMQPKGSVNDYLWGLFNRLIMENAHRPQTQSSIYHLMSVFISRYEGKNSNQYTRLRLAQEVFMAQQQIKDGQGKDVILELAVIPDPDCEHAKSVARQRFPITDDLVLPLANKDCTRDLCRCSTSVSARRDENGRVIYTDRPKLIPKKKPFWEFWK</sequence>
<accession>A0ABS3FDD0</accession>
<proteinExistence type="predicted"/>